<dbReference type="eggNOG" id="ENOG5032YM7">
    <property type="taxonomic scope" value="Bacteria"/>
</dbReference>
<dbReference type="EMBL" id="CP003169">
    <property type="protein sequence ID" value="AEV70841.1"/>
    <property type="molecule type" value="Genomic_DNA"/>
</dbReference>
<feature type="transmembrane region" description="Helical" evidence="1">
    <location>
        <begin position="146"/>
        <end position="168"/>
    </location>
</feature>
<dbReference type="PATRIC" id="fig|710685.3.peg.203"/>
<keyword evidence="1" id="KW-1133">Transmembrane helix</keyword>
<gene>
    <name evidence="2" type="ordered locus">MycrhN_0196</name>
</gene>
<keyword evidence="1" id="KW-0472">Membrane</keyword>
<dbReference type="Proteomes" id="UP000005442">
    <property type="component" value="Chromosome"/>
</dbReference>
<evidence type="ECO:0000313" key="2">
    <source>
        <dbReference type="EMBL" id="AEV70841.1"/>
    </source>
</evidence>
<dbReference type="RefSeq" id="WP_014208661.1">
    <property type="nucleotide sequence ID" value="NC_016604.1"/>
</dbReference>
<dbReference type="InterPro" id="IPR039708">
    <property type="entry name" value="MT1774/Rv1733c-like"/>
</dbReference>
<proteinExistence type="predicted"/>
<dbReference type="KEGG" id="mrh:MycrhN_0196"/>
<dbReference type="PANTHER" id="PTHR42305:SF1">
    <property type="entry name" value="MEMBRANE PROTEIN RV1733C-RELATED"/>
    <property type="match status" value="1"/>
</dbReference>
<dbReference type="PANTHER" id="PTHR42305">
    <property type="entry name" value="MEMBRANE PROTEIN RV1733C-RELATED"/>
    <property type="match status" value="1"/>
</dbReference>
<dbReference type="STRING" id="710685.MycrhN_0196"/>
<protein>
    <recommendedName>
        <fullName evidence="4">Transmembrane protein</fullName>
    </recommendedName>
</protein>
<dbReference type="AlphaFoldDB" id="G8RHN9"/>
<evidence type="ECO:0008006" key="4">
    <source>
        <dbReference type="Google" id="ProtNLM"/>
    </source>
</evidence>
<evidence type="ECO:0000313" key="3">
    <source>
        <dbReference type="Proteomes" id="UP000005442"/>
    </source>
</evidence>
<reference evidence="2 3" key="1">
    <citation type="submission" date="2011-12" db="EMBL/GenBank/DDBJ databases">
        <title>Complete sequence of Mycobacterium rhodesiae NBB3.</title>
        <authorList>
            <consortium name="US DOE Joint Genome Institute"/>
            <person name="Lucas S."/>
            <person name="Han J."/>
            <person name="Lapidus A."/>
            <person name="Cheng J.-F."/>
            <person name="Goodwin L."/>
            <person name="Pitluck S."/>
            <person name="Peters L."/>
            <person name="Mikhailova N."/>
            <person name="Gu W."/>
            <person name="Detter J.C."/>
            <person name="Han C."/>
            <person name="Tapia R."/>
            <person name="Land M."/>
            <person name="Hauser L."/>
            <person name="Kyrpides N."/>
            <person name="Ivanova N."/>
            <person name="Pagani I."/>
            <person name="Mattes T."/>
            <person name="Holmes A."/>
            <person name="Rutledge P."/>
            <person name="Paulsen I."/>
            <person name="Coleman N."/>
            <person name="Woyke T."/>
        </authorList>
    </citation>
    <scope>NUCLEOTIDE SEQUENCE [LARGE SCALE GENOMIC DNA]</scope>
    <source>
        <strain evidence="2 3">NBB3</strain>
    </source>
</reference>
<organism evidence="2 3">
    <name type="scientific">Mycolicibacterium rhodesiae (strain NBB3)</name>
    <name type="common">Mycobacterium rhodesiae</name>
    <dbReference type="NCBI Taxonomy" id="710685"/>
    <lineage>
        <taxon>Bacteria</taxon>
        <taxon>Bacillati</taxon>
        <taxon>Actinomycetota</taxon>
        <taxon>Actinomycetes</taxon>
        <taxon>Mycobacteriales</taxon>
        <taxon>Mycobacteriaceae</taxon>
        <taxon>Mycolicibacterium</taxon>
    </lineage>
</organism>
<sequence>MESFTVRLPRWPTLLRLAGGAPLVRTTDRVEALVAVLAVVVSLFAAPIAAAVGTAAYDARRQAYAEQAEARHTVPAKITEFHASQQILRTGTITVPARWTAGGAEHTGTIEAQSTAETGDTVEIWVDHKGGQAPAPIPTTTAAVEAAMGAFVIWISVAGVAATLFTVTRTLCDRIRFKAWQHDLDTMVGNGDGHEHPGRASGR</sequence>
<feature type="transmembrane region" description="Helical" evidence="1">
    <location>
        <begin position="32"/>
        <end position="57"/>
    </location>
</feature>
<dbReference type="HOGENOM" id="CLU_084215_0_0_11"/>
<keyword evidence="1" id="KW-0812">Transmembrane</keyword>
<keyword evidence="3" id="KW-1185">Reference proteome</keyword>
<accession>G8RHN9</accession>
<name>G8RHN9_MYCRN</name>
<evidence type="ECO:0000256" key="1">
    <source>
        <dbReference type="SAM" id="Phobius"/>
    </source>
</evidence>